<comment type="caution">
    <text evidence="1">The sequence shown here is derived from an EMBL/GenBank/DDBJ whole genome shotgun (WGS) entry which is preliminary data.</text>
</comment>
<organism evidence="1 2">
    <name type="scientific">Alkalibaculum bacchi</name>
    <dbReference type="NCBI Taxonomy" id="645887"/>
    <lineage>
        <taxon>Bacteria</taxon>
        <taxon>Bacillati</taxon>
        <taxon>Bacillota</taxon>
        <taxon>Clostridia</taxon>
        <taxon>Eubacteriales</taxon>
        <taxon>Eubacteriaceae</taxon>
        <taxon>Alkalibaculum</taxon>
    </lineage>
</organism>
<dbReference type="AlphaFoldDB" id="A0A366IBJ8"/>
<name>A0A366IBJ8_9FIRM</name>
<gene>
    <name evidence="1" type="ORF">DES36_106152</name>
</gene>
<reference evidence="1 2" key="1">
    <citation type="submission" date="2018-06" db="EMBL/GenBank/DDBJ databases">
        <title>Genomic Encyclopedia of Type Strains, Phase IV (KMG-IV): sequencing the most valuable type-strain genomes for metagenomic binning, comparative biology and taxonomic classification.</title>
        <authorList>
            <person name="Goeker M."/>
        </authorList>
    </citation>
    <scope>NUCLEOTIDE SEQUENCE [LARGE SCALE GENOMIC DNA]</scope>
    <source>
        <strain evidence="1 2">DSM 22112</strain>
    </source>
</reference>
<dbReference type="OrthoDB" id="1907158at2"/>
<dbReference type="RefSeq" id="WP_113920365.1">
    <property type="nucleotide sequence ID" value="NZ_QNRX01000006.1"/>
</dbReference>
<dbReference type="EMBL" id="QNRX01000006">
    <property type="protein sequence ID" value="RBP66039.1"/>
    <property type="molecule type" value="Genomic_DNA"/>
</dbReference>
<protein>
    <submittedName>
        <fullName evidence="1">Uncharacterized protein</fullName>
    </submittedName>
</protein>
<sequence>MKKNVISTIIVILLLISVYFAYTYYNGPKIIEAVVSKSIDDNGRPISITTKFSPEDIVCFAAKGNRFWVKEAQVVWYKGKVKTANRFLVEEDIVISDAGYFSTKLSVPEGLEEGHYSVSVYVNGRDVIETHTEFDVKR</sequence>
<evidence type="ECO:0000313" key="2">
    <source>
        <dbReference type="Proteomes" id="UP000253490"/>
    </source>
</evidence>
<dbReference type="Proteomes" id="UP000253490">
    <property type="component" value="Unassembled WGS sequence"/>
</dbReference>
<keyword evidence="2" id="KW-1185">Reference proteome</keyword>
<evidence type="ECO:0000313" key="1">
    <source>
        <dbReference type="EMBL" id="RBP66039.1"/>
    </source>
</evidence>
<accession>A0A366IBJ8</accession>
<proteinExistence type="predicted"/>